<dbReference type="EMBL" id="CAXLJL010000078">
    <property type="protein sequence ID" value="CAL5130931.1"/>
    <property type="molecule type" value="Genomic_DNA"/>
</dbReference>
<dbReference type="GO" id="GO:0005654">
    <property type="term" value="C:nucleoplasm"/>
    <property type="evidence" value="ECO:0007669"/>
    <property type="project" value="TreeGrafter"/>
</dbReference>
<comment type="similarity">
    <text evidence="1">Belongs to the PA28 family.</text>
</comment>
<dbReference type="Gene3D" id="1.20.5.120">
    <property type="entry name" value="Proteasome activator pa28, N-terminal domain"/>
    <property type="match status" value="1"/>
</dbReference>
<evidence type="ECO:0000256" key="3">
    <source>
        <dbReference type="ARBA" id="ARBA00037467"/>
    </source>
</evidence>
<feature type="domain" description="Proteasome activator PA28 C-terminal" evidence="5">
    <location>
        <begin position="81"/>
        <end position="218"/>
    </location>
</feature>
<dbReference type="InterPro" id="IPR009077">
    <property type="entry name" value="Proteasome_activ_PA28"/>
</dbReference>
<dbReference type="Pfam" id="PF02252">
    <property type="entry name" value="PA28_C"/>
    <property type="match status" value="2"/>
</dbReference>
<comment type="caution">
    <text evidence="6">The sequence shown here is derived from an EMBL/GenBank/DDBJ whole genome shotgun (WGS) entry which is preliminary data.</text>
</comment>
<evidence type="ECO:0000256" key="2">
    <source>
        <dbReference type="ARBA" id="ARBA00022942"/>
    </source>
</evidence>
<dbReference type="InterPro" id="IPR036997">
    <property type="entry name" value="PA28_C_sf"/>
</dbReference>
<gene>
    <name evidence="6" type="ORF">CDAUBV1_LOCUS3133</name>
</gene>
<dbReference type="Pfam" id="PF02251">
    <property type="entry name" value="PA28_N"/>
    <property type="match status" value="1"/>
</dbReference>
<evidence type="ECO:0000313" key="6">
    <source>
        <dbReference type="EMBL" id="CAL5130931.1"/>
    </source>
</evidence>
<dbReference type="PANTHER" id="PTHR10660">
    <property type="entry name" value="PROTEASOME REGULATOR PA28"/>
    <property type="match status" value="1"/>
</dbReference>
<protein>
    <recommendedName>
        <fullName evidence="8">Proteasome activator complex subunit 3</fullName>
    </recommendedName>
</protein>
<dbReference type="GO" id="GO:0061133">
    <property type="term" value="F:endopeptidase activator activity"/>
    <property type="evidence" value="ECO:0007669"/>
    <property type="project" value="TreeGrafter"/>
</dbReference>
<evidence type="ECO:0000313" key="7">
    <source>
        <dbReference type="Proteomes" id="UP001497525"/>
    </source>
</evidence>
<dbReference type="InterPro" id="IPR036252">
    <property type="entry name" value="Proteasome_activ_sf"/>
</dbReference>
<dbReference type="GO" id="GO:0008537">
    <property type="term" value="C:proteasome activator complex"/>
    <property type="evidence" value="ECO:0007669"/>
    <property type="project" value="InterPro"/>
</dbReference>
<evidence type="ECO:0000256" key="1">
    <source>
        <dbReference type="ARBA" id="ARBA00005883"/>
    </source>
</evidence>
<evidence type="ECO:0008006" key="8">
    <source>
        <dbReference type="Google" id="ProtNLM"/>
    </source>
</evidence>
<feature type="domain" description="Proteasome activator PA28 C-terminal" evidence="5">
    <location>
        <begin position="221"/>
        <end position="362"/>
    </location>
</feature>
<organism evidence="6 7">
    <name type="scientific">Calicophoron daubneyi</name>
    <name type="common">Rumen fluke</name>
    <name type="synonym">Paramphistomum daubneyi</name>
    <dbReference type="NCBI Taxonomy" id="300641"/>
    <lineage>
        <taxon>Eukaryota</taxon>
        <taxon>Metazoa</taxon>
        <taxon>Spiralia</taxon>
        <taxon>Lophotrochozoa</taxon>
        <taxon>Platyhelminthes</taxon>
        <taxon>Trematoda</taxon>
        <taxon>Digenea</taxon>
        <taxon>Plagiorchiida</taxon>
        <taxon>Pronocephalata</taxon>
        <taxon>Paramphistomoidea</taxon>
        <taxon>Paramphistomidae</taxon>
        <taxon>Calicophoron</taxon>
    </lineage>
</organism>
<dbReference type="GO" id="GO:0061136">
    <property type="term" value="P:regulation of proteasomal protein catabolic process"/>
    <property type="evidence" value="ECO:0007669"/>
    <property type="project" value="TreeGrafter"/>
</dbReference>
<dbReference type="PANTHER" id="PTHR10660:SF2">
    <property type="entry name" value="LD45860P"/>
    <property type="match status" value="1"/>
</dbReference>
<dbReference type="FunFam" id="1.20.120.180:FF:000002">
    <property type="entry name" value="Proteasome activator complex subunit 1"/>
    <property type="match status" value="2"/>
</dbReference>
<name>A0AAV2T3T6_CALDB</name>
<dbReference type="Gene3D" id="1.20.120.180">
    <property type="entry name" value="Proteasome activator pa28, C-terminal domain"/>
    <property type="match status" value="2"/>
</dbReference>
<dbReference type="SUPFAM" id="SSF47216">
    <property type="entry name" value="Proteasome activator"/>
    <property type="match status" value="2"/>
</dbReference>
<accession>A0AAV2T3T6</accession>
<evidence type="ECO:0000259" key="5">
    <source>
        <dbReference type="Pfam" id="PF02252"/>
    </source>
</evidence>
<dbReference type="GO" id="GO:2000045">
    <property type="term" value="P:regulation of G1/S transition of mitotic cell cycle"/>
    <property type="evidence" value="ECO:0007669"/>
    <property type="project" value="TreeGrafter"/>
</dbReference>
<comment type="function">
    <text evidence="3">Implicated in immunoproteasome assembly and required for efficient antigen processing. The PA28 activator complex enhances the generation of class I binding peptides by altering the cleavage pattern of the proteasome.</text>
</comment>
<dbReference type="AlphaFoldDB" id="A0AAV2T3T6"/>
<proteinExistence type="inferred from homology"/>
<evidence type="ECO:0000259" key="4">
    <source>
        <dbReference type="Pfam" id="PF02251"/>
    </source>
</evidence>
<sequence length="369" mass="43104">MSVSIGDYLRSYFTREAEQRLSEGIPTKIRELDDLLKEDIFDLTSGTRRVKRSTEKTTNAIDEHIKGLETVKNQVPLSIPVTPNEALEQAYRAVRPFMLQLIEDAQVLRMWVQLNIPRIEDGNNFGVSVQEEVIMETAKTEMDASSMLDLYGDYLMYRAKIATKVCKWPTVSDYRQALIDADEGAYIRLRMNAREIRNHYGRLYDGYQKNGAKLRSPRIPVATNEVLDEIYDVIRPFMIQLIEDAQVLRAWVQLNIPRIEDGNNFGVAVQEEVIYETNRTAMNVALTFYRFEDYLMHRAKIARKICKWPTISDYRRALIETDEGLYILLRKIARDLRNHFARLLDIYQKNDAKLRSPRNEAENQINMMY</sequence>
<dbReference type="InterPro" id="IPR036996">
    <property type="entry name" value="PA28_N_sf"/>
</dbReference>
<feature type="domain" description="Proteasome activator PA28 N-terminal" evidence="4">
    <location>
        <begin position="10"/>
        <end position="44"/>
    </location>
</feature>
<reference evidence="6" key="1">
    <citation type="submission" date="2024-06" db="EMBL/GenBank/DDBJ databases">
        <authorList>
            <person name="Liu X."/>
            <person name="Lenzi L."/>
            <person name="Haldenby T S."/>
            <person name="Uol C."/>
        </authorList>
    </citation>
    <scope>NUCLEOTIDE SEQUENCE</scope>
</reference>
<dbReference type="InterPro" id="IPR003185">
    <property type="entry name" value="Proteasome_activ_PA28_N"/>
</dbReference>
<keyword evidence="2" id="KW-0647">Proteasome</keyword>
<dbReference type="Proteomes" id="UP001497525">
    <property type="component" value="Unassembled WGS sequence"/>
</dbReference>
<dbReference type="GO" id="GO:0005737">
    <property type="term" value="C:cytoplasm"/>
    <property type="evidence" value="ECO:0007669"/>
    <property type="project" value="TreeGrafter"/>
</dbReference>
<dbReference type="InterPro" id="IPR003186">
    <property type="entry name" value="PA28_C"/>
</dbReference>